<proteinExistence type="predicted"/>
<organism evidence="1 2">
    <name type="scientific">Rangifer tarandus platyrhynchus</name>
    <name type="common">Svalbard reindeer</name>
    <dbReference type="NCBI Taxonomy" id="3082113"/>
    <lineage>
        <taxon>Eukaryota</taxon>
        <taxon>Metazoa</taxon>
        <taxon>Chordata</taxon>
        <taxon>Craniata</taxon>
        <taxon>Vertebrata</taxon>
        <taxon>Euteleostomi</taxon>
        <taxon>Mammalia</taxon>
        <taxon>Eutheria</taxon>
        <taxon>Laurasiatheria</taxon>
        <taxon>Artiodactyla</taxon>
        <taxon>Ruminantia</taxon>
        <taxon>Pecora</taxon>
        <taxon>Cervidae</taxon>
        <taxon>Odocoileinae</taxon>
        <taxon>Rangifer</taxon>
    </lineage>
</organism>
<dbReference type="EMBL" id="OX459940">
    <property type="protein sequence ID" value="CAI9174657.1"/>
    <property type="molecule type" value="Genomic_DNA"/>
</dbReference>
<reference evidence="1" key="1">
    <citation type="submission" date="2023-04" db="EMBL/GenBank/DDBJ databases">
        <authorList>
            <consortium name="ELIXIR-Norway"/>
        </authorList>
    </citation>
    <scope>NUCLEOTIDE SEQUENCE [LARGE SCALE GENOMIC DNA]</scope>
</reference>
<evidence type="ECO:0000313" key="1">
    <source>
        <dbReference type="EMBL" id="CAI9174657.1"/>
    </source>
</evidence>
<protein>
    <submittedName>
        <fullName evidence="1">Uncharacterized protein</fullName>
    </submittedName>
</protein>
<keyword evidence="2" id="KW-1185">Reference proteome</keyword>
<gene>
    <name evidence="1" type="ORF">MRATA1EN1_LOCUS23619</name>
</gene>
<name>A0ABN8ZPE8_RANTA</name>
<evidence type="ECO:0000313" key="2">
    <source>
        <dbReference type="Proteomes" id="UP001176941"/>
    </source>
</evidence>
<sequence length="94" mass="9666">MTSSAPELSKAERNGQKEWCYFLGFVLPALTSGDKSKVVPLAIEIAGVSRVRNTPRAGGGGTGLSAGEAEIIRGIGPSHPLALTQALVPKGHVS</sequence>
<dbReference type="Proteomes" id="UP001176941">
    <property type="component" value="Chromosome 4"/>
</dbReference>
<accession>A0ABN8ZPE8</accession>